<organism evidence="1 2">
    <name type="scientific">Frankliniella fusca</name>
    <dbReference type="NCBI Taxonomy" id="407009"/>
    <lineage>
        <taxon>Eukaryota</taxon>
        <taxon>Metazoa</taxon>
        <taxon>Ecdysozoa</taxon>
        <taxon>Arthropoda</taxon>
        <taxon>Hexapoda</taxon>
        <taxon>Insecta</taxon>
        <taxon>Pterygota</taxon>
        <taxon>Neoptera</taxon>
        <taxon>Paraneoptera</taxon>
        <taxon>Thysanoptera</taxon>
        <taxon>Terebrantia</taxon>
        <taxon>Thripoidea</taxon>
        <taxon>Thripidae</taxon>
        <taxon>Frankliniella</taxon>
    </lineage>
</organism>
<proteinExistence type="predicted"/>
<dbReference type="AlphaFoldDB" id="A0AAE1GYZ6"/>
<evidence type="ECO:0000313" key="1">
    <source>
        <dbReference type="EMBL" id="KAK3911679.1"/>
    </source>
</evidence>
<protein>
    <submittedName>
        <fullName evidence="1">Dihydroorotate dehydrogenase (Quinone), mitochondrial</fullName>
    </submittedName>
</protein>
<reference evidence="1" key="2">
    <citation type="journal article" date="2023" name="BMC Genomics">
        <title>Pest status, molecular evolution, and epigenetic factors derived from the genome assembly of Frankliniella fusca, a thysanopteran phytovirus vector.</title>
        <authorList>
            <person name="Catto M.A."/>
            <person name="Labadie P.E."/>
            <person name="Jacobson A.L."/>
            <person name="Kennedy G.G."/>
            <person name="Srinivasan R."/>
            <person name="Hunt B.G."/>
        </authorList>
    </citation>
    <scope>NUCLEOTIDE SEQUENCE</scope>
    <source>
        <strain evidence="1">PL_HMW_Pooled</strain>
    </source>
</reference>
<dbReference type="PANTHER" id="PTHR31025:SF9">
    <property type="entry name" value="SI:DKEY-286J15.1"/>
    <property type="match status" value="1"/>
</dbReference>
<reference evidence="1" key="1">
    <citation type="submission" date="2021-07" db="EMBL/GenBank/DDBJ databases">
        <authorList>
            <person name="Catto M.A."/>
            <person name="Jacobson A."/>
            <person name="Kennedy G."/>
            <person name="Labadie P."/>
            <person name="Hunt B.G."/>
            <person name="Srinivasan R."/>
        </authorList>
    </citation>
    <scope>NUCLEOTIDE SEQUENCE</scope>
    <source>
        <strain evidence="1">PL_HMW_Pooled</strain>
        <tissue evidence="1">Head</tissue>
    </source>
</reference>
<dbReference type="EMBL" id="JAHWGI010000284">
    <property type="protein sequence ID" value="KAK3911679.1"/>
    <property type="molecule type" value="Genomic_DNA"/>
</dbReference>
<comment type="caution">
    <text evidence="1">The sequence shown here is derived from an EMBL/GenBank/DDBJ whole genome shotgun (WGS) entry which is preliminary data.</text>
</comment>
<sequence length="540" mass="60907">MGSLLPSTSFEDSLRNCPEISDATIKELISQEVTAELFFKLNEDDLRINFPTITFGQRKILVNFIKVHYKDAEQTSSAVTSNVAVSNDLGLSSSVIDAAANGSAPSSRKRKISARKQLSEDDVEPLDVLAILNNVKNGQAIVAKIRESKFIEKKQQQDLMHLLHSHVLVGSSPQKYYPHRETKISVAKGIVQAFPELKDQDTAETRPWASWLRKFEVKCETVRAALPHEKKRPRLQVSAVSKTNNSAAKCSASSVNLPGPSRDKEVSSLAETMRNWMKQTIPTRANRPEIEMALASTYEERRAWINSTFPTCTEVLHKYHLLSSYKGDMISAEFSRMKQHQNFEEKFVEMAPYIWSHYVKRQKPDCPNVTLAENMFPDICVRALMILPRLLSPVLSVKAIGQEAVNHIKNKKNQLQQIPCAALIQIVPEGTDIESYVSEEYTGESIPVHPFLLWATNDRKSGEVYLKIDRQSLHVASFDTTTNNPIIRAAGTLVKASYVFNLKYHPYLRHFFQYIECVLGIGKATFLNVKDLNNALRAAM</sequence>
<name>A0AAE1GYZ6_9NEOP</name>
<keyword evidence="2" id="KW-1185">Reference proteome</keyword>
<dbReference type="PANTHER" id="PTHR31025">
    <property type="entry name" value="SI:CH211-196P9.1-RELATED"/>
    <property type="match status" value="1"/>
</dbReference>
<evidence type="ECO:0000313" key="2">
    <source>
        <dbReference type="Proteomes" id="UP001219518"/>
    </source>
</evidence>
<gene>
    <name evidence="1" type="ORF">KUF71_021340</name>
</gene>
<accession>A0AAE1GYZ6</accession>
<dbReference type="Proteomes" id="UP001219518">
    <property type="component" value="Unassembled WGS sequence"/>
</dbReference>